<feature type="region of interest" description="Disordered" evidence="1">
    <location>
        <begin position="57"/>
        <end position="84"/>
    </location>
</feature>
<dbReference type="OrthoDB" id="3197870at2759"/>
<feature type="domain" description="BRCT" evidence="2">
    <location>
        <begin position="21"/>
        <end position="44"/>
    </location>
</feature>
<sequence length="415" mass="45258">MFCDSLDDPWLPKLLARCLVVLHPAWILTSINDRSITPVSDYILNEHFDPSRIAHEIISAPPPPQQDPEPSNKRGRRSEVDDSILLAARPRKKTRFASVQDDLASSAPAASISHTLPHVPRTLSPAPRTLPLVPCSLPSVPSPHNEALLSPSTFPNLQDETEPCVSSFWGSDSASDTDTDADLEEEEAEVLVLLGFCPSGRSAAVDGFEDELDEDSDDGLDEDSEDEVAEDDLDEDEMNEDKHRSSSCRPQPFYIASSSPIHNLAKTAFASDFLRNIKLGVPHALAHEERPESQIYDDPLSPDASPTSHARHVSFWTDAVHSTDATVLNSNNTAAATLNPIDSNLDNPESLSASINPRAAFHNPRSNLNAALLKLPIPTLLAAIRLDSDASPIKATEFEPGRVWRGGRFAVLDDE</sequence>
<dbReference type="EMBL" id="ML178823">
    <property type="protein sequence ID" value="TFL02202.1"/>
    <property type="molecule type" value="Genomic_DNA"/>
</dbReference>
<dbReference type="Proteomes" id="UP000305067">
    <property type="component" value="Unassembled WGS sequence"/>
</dbReference>
<keyword evidence="4" id="KW-1185">Reference proteome</keyword>
<proteinExistence type="predicted"/>
<dbReference type="PROSITE" id="PS50172">
    <property type="entry name" value="BRCT"/>
    <property type="match status" value="1"/>
</dbReference>
<evidence type="ECO:0000256" key="1">
    <source>
        <dbReference type="SAM" id="MobiDB-lite"/>
    </source>
</evidence>
<gene>
    <name evidence="3" type="ORF">BDV98DRAFT_566875</name>
</gene>
<dbReference type="InterPro" id="IPR001357">
    <property type="entry name" value="BRCT_dom"/>
</dbReference>
<name>A0A5C3QKA9_9AGAR</name>
<organism evidence="3 4">
    <name type="scientific">Pterulicium gracile</name>
    <dbReference type="NCBI Taxonomy" id="1884261"/>
    <lineage>
        <taxon>Eukaryota</taxon>
        <taxon>Fungi</taxon>
        <taxon>Dikarya</taxon>
        <taxon>Basidiomycota</taxon>
        <taxon>Agaricomycotina</taxon>
        <taxon>Agaricomycetes</taxon>
        <taxon>Agaricomycetidae</taxon>
        <taxon>Agaricales</taxon>
        <taxon>Pleurotineae</taxon>
        <taxon>Pterulaceae</taxon>
        <taxon>Pterulicium</taxon>
    </lineage>
</organism>
<feature type="compositionally biased region" description="Acidic residues" evidence="1">
    <location>
        <begin position="211"/>
        <end position="239"/>
    </location>
</feature>
<protein>
    <recommendedName>
        <fullName evidence="2">BRCT domain-containing protein</fullName>
    </recommendedName>
</protein>
<feature type="region of interest" description="Disordered" evidence="1">
    <location>
        <begin position="289"/>
        <end position="309"/>
    </location>
</feature>
<accession>A0A5C3QKA9</accession>
<evidence type="ECO:0000259" key="2">
    <source>
        <dbReference type="PROSITE" id="PS50172"/>
    </source>
</evidence>
<feature type="region of interest" description="Disordered" evidence="1">
    <location>
        <begin position="211"/>
        <end position="250"/>
    </location>
</feature>
<reference evidence="3 4" key="1">
    <citation type="journal article" date="2019" name="Nat. Ecol. Evol.">
        <title>Megaphylogeny resolves global patterns of mushroom evolution.</title>
        <authorList>
            <person name="Varga T."/>
            <person name="Krizsan K."/>
            <person name="Foldi C."/>
            <person name="Dima B."/>
            <person name="Sanchez-Garcia M."/>
            <person name="Sanchez-Ramirez S."/>
            <person name="Szollosi G.J."/>
            <person name="Szarkandi J.G."/>
            <person name="Papp V."/>
            <person name="Albert L."/>
            <person name="Andreopoulos W."/>
            <person name="Angelini C."/>
            <person name="Antonin V."/>
            <person name="Barry K.W."/>
            <person name="Bougher N.L."/>
            <person name="Buchanan P."/>
            <person name="Buyck B."/>
            <person name="Bense V."/>
            <person name="Catcheside P."/>
            <person name="Chovatia M."/>
            <person name="Cooper J."/>
            <person name="Damon W."/>
            <person name="Desjardin D."/>
            <person name="Finy P."/>
            <person name="Geml J."/>
            <person name="Haridas S."/>
            <person name="Hughes K."/>
            <person name="Justo A."/>
            <person name="Karasinski D."/>
            <person name="Kautmanova I."/>
            <person name="Kiss B."/>
            <person name="Kocsube S."/>
            <person name="Kotiranta H."/>
            <person name="LaButti K.M."/>
            <person name="Lechner B.E."/>
            <person name="Liimatainen K."/>
            <person name="Lipzen A."/>
            <person name="Lukacs Z."/>
            <person name="Mihaltcheva S."/>
            <person name="Morgado L.N."/>
            <person name="Niskanen T."/>
            <person name="Noordeloos M.E."/>
            <person name="Ohm R.A."/>
            <person name="Ortiz-Santana B."/>
            <person name="Ovrebo C."/>
            <person name="Racz N."/>
            <person name="Riley R."/>
            <person name="Savchenko A."/>
            <person name="Shiryaev A."/>
            <person name="Soop K."/>
            <person name="Spirin V."/>
            <person name="Szebenyi C."/>
            <person name="Tomsovsky M."/>
            <person name="Tulloss R.E."/>
            <person name="Uehling J."/>
            <person name="Grigoriev I.V."/>
            <person name="Vagvolgyi C."/>
            <person name="Papp T."/>
            <person name="Martin F.M."/>
            <person name="Miettinen O."/>
            <person name="Hibbett D.S."/>
            <person name="Nagy L.G."/>
        </authorList>
    </citation>
    <scope>NUCLEOTIDE SEQUENCE [LARGE SCALE GENOMIC DNA]</scope>
    <source>
        <strain evidence="3 4">CBS 309.79</strain>
    </source>
</reference>
<evidence type="ECO:0000313" key="4">
    <source>
        <dbReference type="Proteomes" id="UP000305067"/>
    </source>
</evidence>
<evidence type="ECO:0000313" key="3">
    <source>
        <dbReference type="EMBL" id="TFL02202.1"/>
    </source>
</evidence>
<dbReference type="AlphaFoldDB" id="A0A5C3QKA9"/>